<name>A0A6L6XPX5_9ACTN</name>
<feature type="transmembrane region" description="Helical" evidence="1">
    <location>
        <begin position="127"/>
        <end position="150"/>
    </location>
</feature>
<dbReference type="AlphaFoldDB" id="A0A6L6XPX5"/>
<reference evidence="2 3" key="1">
    <citation type="submission" date="2019-12" db="EMBL/GenBank/DDBJ databases">
        <authorList>
            <person name="Huq M.A."/>
        </authorList>
    </citation>
    <scope>NUCLEOTIDE SEQUENCE [LARGE SCALE GENOMIC DNA]</scope>
    <source>
        <strain evidence="2 3">MAH-18</strain>
    </source>
</reference>
<evidence type="ECO:0000256" key="1">
    <source>
        <dbReference type="SAM" id="Phobius"/>
    </source>
</evidence>
<feature type="transmembrane region" description="Helical" evidence="1">
    <location>
        <begin position="183"/>
        <end position="202"/>
    </location>
</feature>
<gene>
    <name evidence="2" type="ORF">GON03_09320</name>
</gene>
<keyword evidence="1" id="KW-0812">Transmembrane</keyword>
<feature type="transmembrane region" description="Helical" evidence="1">
    <location>
        <begin position="157"/>
        <end position="177"/>
    </location>
</feature>
<keyword evidence="3" id="KW-1185">Reference proteome</keyword>
<feature type="transmembrane region" description="Helical" evidence="1">
    <location>
        <begin position="79"/>
        <end position="107"/>
    </location>
</feature>
<proteinExistence type="predicted"/>
<dbReference type="Proteomes" id="UP000473525">
    <property type="component" value="Unassembled WGS sequence"/>
</dbReference>
<comment type="caution">
    <text evidence="2">The sequence shown here is derived from an EMBL/GenBank/DDBJ whole genome shotgun (WGS) entry which is preliminary data.</text>
</comment>
<keyword evidence="1" id="KW-1133">Transmembrane helix</keyword>
<evidence type="ECO:0000313" key="2">
    <source>
        <dbReference type="EMBL" id="MVQ49381.1"/>
    </source>
</evidence>
<evidence type="ECO:0008006" key="4">
    <source>
        <dbReference type="Google" id="ProtNLM"/>
    </source>
</evidence>
<keyword evidence="1" id="KW-0472">Membrane</keyword>
<feature type="transmembrane region" description="Helical" evidence="1">
    <location>
        <begin position="47"/>
        <end position="72"/>
    </location>
</feature>
<evidence type="ECO:0000313" key="3">
    <source>
        <dbReference type="Proteomes" id="UP000473525"/>
    </source>
</evidence>
<dbReference type="EMBL" id="WSEK01000004">
    <property type="protein sequence ID" value="MVQ49381.1"/>
    <property type="molecule type" value="Genomic_DNA"/>
</dbReference>
<protein>
    <recommendedName>
        <fullName evidence="4">DUF4386 family protein</fullName>
    </recommendedName>
</protein>
<accession>A0A6L6XPX5</accession>
<dbReference type="RefSeq" id="WP_157341993.1">
    <property type="nucleotide sequence ID" value="NZ_WSEK01000004.1"/>
</dbReference>
<organism evidence="2 3">
    <name type="scientific">Nocardioides agri</name>
    <dbReference type="NCBI Taxonomy" id="2682843"/>
    <lineage>
        <taxon>Bacteria</taxon>
        <taxon>Bacillati</taxon>
        <taxon>Actinomycetota</taxon>
        <taxon>Actinomycetes</taxon>
        <taxon>Propionibacteriales</taxon>
        <taxon>Nocardioidaceae</taxon>
        <taxon>Nocardioides</taxon>
    </lineage>
</organism>
<sequence length="210" mass="22078">MKTDWVPFSAALLLTGALALALGSLLIPSSDGGTDTMRIVEDQGGQWMAAAAIYLVASVFLTLGLPTTLVLLQGRGRTLGLVSAVVLEFGFIGTAGYAMLMVFFRALVRTHTIVGQAIDDVAQDAGLRVFLVAWIAGFVLGELLLGLALLRARTVPRWVPLVLILHVVAVVVSTLLPDPVGKATILLFVAGMAGIAITATAAPPNQRWSY</sequence>